<sequence length="916" mass="97024">MRGREREWRAVLGLFRAARPGAGGVLLLDGTSGAGKSALLAEAADTASAWGFSLAVGRAEMLGRLVPMAPLLSAFNESLTNAMDRPVVLLERLRGRAEVLASVHPVAVVLDDLHWADPATLMALRTLQPQLSAHPLVWLLARNTDFRGAEAEQLFALMEAEGATRIELGPLPTDAVAALVADFLPAPPGREVMELVAGAEGNPLLLTELLAGLCDEGVVHVAGGQSRLISERLPQRLKRAVGRRLERLSGQARQVVETAAVLGGSFLPEDVAEVLGRTPAAILPALQEAMVADVLADAPDFLFFRHDLVRKAVVDGLPPPLRQALHHQIGGILLDRRGSAMEAAHLRVDAQDPGRSTLARLGQVVDELRAETPEAAAAAGGRAMKLLTGDSASRHTLTLDVARAMTEAGRLTEAVELITEALDRDPSPADAARLRCALSAASLLAGETAHAVTEAEKALATPDLPDAVRDQARLVLLQASAEQEDIEPAVRQAASILEDVDGHADAVVVAALTVMSVASWNEGRLDDGIRLAREAVRRAGEGSMAARRTHPGLALVSMLLDAGCLDEAETEVRAAREEVEALGHTAWAAGPALLRARCELAGHRLAAVVSAAEAGLVVADALGTHLFTSLGMAVLGAAALRRGDLQAAAALVEGERAELSPYAAAHGRVRCLLLAAQVAEALGRPRRAMALIAELRPMIERRRSVLIVDPSIAAWLVRLALSEGDRARAETFTAAINALADDNPDFAVVVAAAAHARGLLDGDMAALGVAVAHAADAYARASAREDLGAALALTGECDQAISSFNKALAEYEATGAVRDSARVRRRLRRLGVRHRHWTRGGGATLGWASLTDTQRAVARLVAQGLTNRQAADQMFISMHTVAFHLRQIFRKLDVSSRVDLTRFIVEEDHLRDRSPI</sequence>
<dbReference type="InterPro" id="IPR016032">
    <property type="entry name" value="Sig_transdc_resp-reg_C-effctor"/>
</dbReference>
<keyword evidence="5" id="KW-1185">Reference proteome</keyword>
<dbReference type="SUPFAM" id="SSF48452">
    <property type="entry name" value="TPR-like"/>
    <property type="match status" value="1"/>
</dbReference>
<dbReference type="Gene3D" id="1.25.40.10">
    <property type="entry name" value="Tetratricopeptide repeat domain"/>
    <property type="match status" value="1"/>
</dbReference>
<dbReference type="CDD" id="cd06170">
    <property type="entry name" value="LuxR_C_like"/>
    <property type="match status" value="1"/>
</dbReference>
<dbReference type="PANTHER" id="PTHR16305:SF35">
    <property type="entry name" value="TRANSCRIPTIONAL ACTIVATOR DOMAIN"/>
    <property type="match status" value="1"/>
</dbReference>
<gene>
    <name evidence="4" type="ORF">ACFSKW_29505</name>
</gene>
<dbReference type="EMBL" id="JBHUFV010000046">
    <property type="protein sequence ID" value="MFD1935614.1"/>
    <property type="molecule type" value="Genomic_DNA"/>
</dbReference>
<dbReference type="PRINTS" id="PR00038">
    <property type="entry name" value="HTHLUXR"/>
</dbReference>
<organism evidence="4 5">
    <name type="scientific">Nonomuraea mangrovi</name>
    <dbReference type="NCBI Taxonomy" id="2316207"/>
    <lineage>
        <taxon>Bacteria</taxon>
        <taxon>Bacillati</taxon>
        <taxon>Actinomycetota</taxon>
        <taxon>Actinomycetes</taxon>
        <taxon>Streptosporangiales</taxon>
        <taxon>Streptosporangiaceae</taxon>
        <taxon>Nonomuraea</taxon>
    </lineage>
</organism>
<dbReference type="RefSeq" id="WP_379575734.1">
    <property type="nucleotide sequence ID" value="NZ_JBHUFV010000046.1"/>
</dbReference>
<dbReference type="PROSITE" id="PS50043">
    <property type="entry name" value="HTH_LUXR_2"/>
    <property type="match status" value="1"/>
</dbReference>
<dbReference type="InterPro" id="IPR000792">
    <property type="entry name" value="Tscrpt_reg_LuxR_C"/>
</dbReference>
<evidence type="ECO:0000259" key="3">
    <source>
        <dbReference type="PROSITE" id="PS50043"/>
    </source>
</evidence>
<name>A0ABW4T309_9ACTN</name>
<dbReference type="InterPro" id="IPR027417">
    <property type="entry name" value="P-loop_NTPase"/>
</dbReference>
<evidence type="ECO:0000313" key="5">
    <source>
        <dbReference type="Proteomes" id="UP001597368"/>
    </source>
</evidence>
<dbReference type="Proteomes" id="UP001597368">
    <property type="component" value="Unassembled WGS sequence"/>
</dbReference>
<dbReference type="Pfam" id="PF13191">
    <property type="entry name" value="AAA_16"/>
    <property type="match status" value="1"/>
</dbReference>
<dbReference type="InterPro" id="IPR011990">
    <property type="entry name" value="TPR-like_helical_dom_sf"/>
</dbReference>
<dbReference type="InterPro" id="IPR036388">
    <property type="entry name" value="WH-like_DNA-bd_sf"/>
</dbReference>
<keyword evidence="1" id="KW-0547">Nucleotide-binding</keyword>
<comment type="caution">
    <text evidence="4">The sequence shown here is derived from an EMBL/GenBank/DDBJ whole genome shotgun (WGS) entry which is preliminary data.</text>
</comment>
<reference evidence="5" key="1">
    <citation type="journal article" date="2019" name="Int. J. Syst. Evol. Microbiol.">
        <title>The Global Catalogue of Microorganisms (GCM) 10K type strain sequencing project: providing services to taxonomists for standard genome sequencing and annotation.</title>
        <authorList>
            <consortium name="The Broad Institute Genomics Platform"/>
            <consortium name="The Broad Institute Genome Sequencing Center for Infectious Disease"/>
            <person name="Wu L."/>
            <person name="Ma J."/>
        </authorList>
    </citation>
    <scope>NUCLEOTIDE SEQUENCE [LARGE SCALE GENOMIC DNA]</scope>
    <source>
        <strain evidence="5">ICMP 6774ER</strain>
    </source>
</reference>
<dbReference type="SMART" id="SM00421">
    <property type="entry name" value="HTH_LUXR"/>
    <property type="match status" value="1"/>
</dbReference>
<dbReference type="SUPFAM" id="SSF46894">
    <property type="entry name" value="C-terminal effector domain of the bipartite response regulators"/>
    <property type="match status" value="1"/>
</dbReference>
<feature type="domain" description="HTH luxR-type" evidence="3">
    <location>
        <begin position="843"/>
        <end position="908"/>
    </location>
</feature>
<dbReference type="Gene3D" id="1.10.10.10">
    <property type="entry name" value="Winged helix-like DNA-binding domain superfamily/Winged helix DNA-binding domain"/>
    <property type="match status" value="1"/>
</dbReference>
<protein>
    <submittedName>
        <fullName evidence="4">AAA family ATPase</fullName>
    </submittedName>
</protein>
<evidence type="ECO:0000256" key="2">
    <source>
        <dbReference type="ARBA" id="ARBA00022840"/>
    </source>
</evidence>
<dbReference type="PANTHER" id="PTHR16305">
    <property type="entry name" value="TESTICULAR SOLUBLE ADENYLYL CYCLASE"/>
    <property type="match status" value="1"/>
</dbReference>
<evidence type="ECO:0000256" key="1">
    <source>
        <dbReference type="ARBA" id="ARBA00022741"/>
    </source>
</evidence>
<proteinExistence type="predicted"/>
<dbReference type="Pfam" id="PF00196">
    <property type="entry name" value="GerE"/>
    <property type="match status" value="1"/>
</dbReference>
<dbReference type="SUPFAM" id="SSF52540">
    <property type="entry name" value="P-loop containing nucleoside triphosphate hydrolases"/>
    <property type="match status" value="1"/>
</dbReference>
<keyword evidence="2" id="KW-0067">ATP-binding</keyword>
<evidence type="ECO:0000313" key="4">
    <source>
        <dbReference type="EMBL" id="MFD1935614.1"/>
    </source>
</evidence>
<dbReference type="InterPro" id="IPR041664">
    <property type="entry name" value="AAA_16"/>
</dbReference>
<accession>A0ABW4T309</accession>